<keyword evidence="1 7" id="KW-0723">Serine/threonine-protein kinase</keyword>
<dbReference type="PANTHER" id="PTHR24055">
    <property type="entry name" value="MITOGEN-ACTIVATED PROTEIN KINASE"/>
    <property type="match status" value="1"/>
</dbReference>
<comment type="activity regulation">
    <text evidence="8">Activated by threonine and tyrosine phosphorylation.</text>
</comment>
<dbReference type="InterPro" id="IPR008271">
    <property type="entry name" value="Ser/Thr_kinase_AS"/>
</dbReference>
<dbReference type="PROSITE" id="PS00108">
    <property type="entry name" value="PROTEIN_KINASE_ST"/>
    <property type="match status" value="1"/>
</dbReference>
<dbReference type="CDD" id="cd07834">
    <property type="entry name" value="STKc_MAPK"/>
    <property type="match status" value="1"/>
</dbReference>
<dbReference type="EC" id="2.7.11.24" evidence="8"/>
<evidence type="ECO:0000256" key="8">
    <source>
        <dbReference type="RuleBase" id="RU361165"/>
    </source>
</evidence>
<evidence type="ECO:0000256" key="6">
    <source>
        <dbReference type="PROSITE-ProRule" id="PRU10141"/>
    </source>
</evidence>
<keyword evidence="4 8" id="KW-0418">Kinase</keyword>
<dbReference type="Pfam" id="PF00069">
    <property type="entry name" value="Pkinase"/>
    <property type="match status" value="1"/>
</dbReference>
<keyword evidence="11" id="KW-1185">Reference proteome</keyword>
<dbReference type="SUPFAM" id="SSF56112">
    <property type="entry name" value="Protein kinase-like (PK-like)"/>
    <property type="match status" value="1"/>
</dbReference>
<accession>A0AAV9IKA5</accession>
<evidence type="ECO:0000256" key="1">
    <source>
        <dbReference type="ARBA" id="ARBA00022527"/>
    </source>
</evidence>
<name>A0AAV9IKA5_9RHOD</name>
<comment type="similarity">
    <text evidence="8">Belongs to the protein kinase superfamily. Ser/Thr protein kinase family. MAP kinase subfamily.</text>
</comment>
<feature type="binding site" evidence="6">
    <location>
        <position position="68"/>
    </location>
    <ligand>
        <name>ATP</name>
        <dbReference type="ChEBI" id="CHEBI:30616"/>
    </ligand>
</feature>
<keyword evidence="3 6" id="KW-0547">Nucleotide-binding</keyword>
<comment type="cofactor">
    <cofactor evidence="8">
        <name>Mg(2+)</name>
        <dbReference type="ChEBI" id="CHEBI:18420"/>
    </cofactor>
</comment>
<evidence type="ECO:0000256" key="3">
    <source>
        <dbReference type="ARBA" id="ARBA00022741"/>
    </source>
</evidence>
<dbReference type="InterPro" id="IPR050117">
    <property type="entry name" value="MAPK"/>
</dbReference>
<dbReference type="Gene3D" id="3.30.200.20">
    <property type="entry name" value="Phosphorylase Kinase, domain 1"/>
    <property type="match status" value="1"/>
</dbReference>
<keyword evidence="5 6" id="KW-0067">ATP-binding</keyword>
<dbReference type="InterPro" id="IPR003527">
    <property type="entry name" value="MAP_kinase_CS"/>
</dbReference>
<evidence type="ECO:0000256" key="2">
    <source>
        <dbReference type="ARBA" id="ARBA00022679"/>
    </source>
</evidence>
<feature type="domain" description="Protein kinase" evidence="9">
    <location>
        <begin position="35"/>
        <end position="328"/>
    </location>
</feature>
<evidence type="ECO:0000256" key="7">
    <source>
        <dbReference type="RuleBase" id="RU000304"/>
    </source>
</evidence>
<dbReference type="AlphaFoldDB" id="A0AAV9IKA5"/>
<dbReference type="PROSITE" id="PS00107">
    <property type="entry name" value="PROTEIN_KINASE_ATP"/>
    <property type="match status" value="1"/>
</dbReference>
<dbReference type="PROSITE" id="PS01351">
    <property type="entry name" value="MAPK"/>
    <property type="match status" value="1"/>
</dbReference>
<evidence type="ECO:0000256" key="4">
    <source>
        <dbReference type="ARBA" id="ARBA00022777"/>
    </source>
</evidence>
<dbReference type="PROSITE" id="PS50011">
    <property type="entry name" value="PROTEIN_KINASE_DOM"/>
    <property type="match status" value="1"/>
</dbReference>
<dbReference type="SMART" id="SM00220">
    <property type="entry name" value="S_TKc"/>
    <property type="match status" value="1"/>
</dbReference>
<comment type="catalytic activity">
    <reaction evidence="8">
        <text>L-threonyl-[protein] + ATP = O-phospho-L-threonyl-[protein] + ADP + H(+)</text>
        <dbReference type="Rhea" id="RHEA:46608"/>
        <dbReference type="Rhea" id="RHEA-COMP:11060"/>
        <dbReference type="Rhea" id="RHEA-COMP:11605"/>
        <dbReference type="ChEBI" id="CHEBI:15378"/>
        <dbReference type="ChEBI" id="CHEBI:30013"/>
        <dbReference type="ChEBI" id="CHEBI:30616"/>
        <dbReference type="ChEBI" id="CHEBI:61977"/>
        <dbReference type="ChEBI" id="CHEBI:456216"/>
        <dbReference type="EC" id="2.7.11.24"/>
    </reaction>
</comment>
<dbReference type="InterPro" id="IPR017441">
    <property type="entry name" value="Protein_kinase_ATP_BS"/>
</dbReference>
<sequence>MEKTSNQVTSLEEFQKKVAKMKAEFFLPPLRAHKYTLLDVIGEGAYGIVCSAIDNTTGEKVAVKRIMKVFDEIPEAVRILRELKFLRFLREHENIIKIKDVLLPGDRDNFNDVFVVFELMPTDLNRVLRSKIELSSEHIRWLMYQLLRGIHYLHTARVFHRDLKPNNILINAECDLRICDFGLARAAFDTQPDMVYWTDYVATRWYRAPELIMSYYTHYSTAIDMWSAGCIFAEMLNHGRPLFPGMNGFHQLDLITKILGTPSPEDLQHVRNPKTKQYLQSLPRRARKPFSEIFVGADPRALALLERLLQFDPTKRPCAKEALQDIYFRDLYEADCELVAKPLPRNEFAFEAKKLSKDEIRMLFLKEILEYHPDIKNELQGCELHYELPSQAEAFRQAVKSKLGGNRLRNYESMPKEKLSHHVSRAYNDILVESKSGREDLQSSPQVPEPMATVDAELVGGSSSGGIGSEVRNVMNRVKGEGRGDGCNNYY</sequence>
<comment type="caution">
    <text evidence="10">The sequence shown here is derived from an EMBL/GenBank/DDBJ whole genome shotgun (WGS) entry which is preliminary data.</text>
</comment>
<dbReference type="Proteomes" id="UP001300502">
    <property type="component" value="Unassembled WGS sequence"/>
</dbReference>
<dbReference type="EMBL" id="JANCYU010000056">
    <property type="protein sequence ID" value="KAK4527810.1"/>
    <property type="molecule type" value="Genomic_DNA"/>
</dbReference>
<dbReference type="InterPro" id="IPR000719">
    <property type="entry name" value="Prot_kinase_dom"/>
</dbReference>
<evidence type="ECO:0000313" key="10">
    <source>
        <dbReference type="EMBL" id="KAK4527810.1"/>
    </source>
</evidence>
<gene>
    <name evidence="10" type="ORF">GAYE_SCF45G5741</name>
</gene>
<dbReference type="Gene3D" id="1.10.510.10">
    <property type="entry name" value="Transferase(Phosphotransferase) domain 1"/>
    <property type="match status" value="1"/>
</dbReference>
<dbReference type="FunFam" id="1.10.510.10:FF:000098">
    <property type="entry name" value="Mitogen-activated protein kinase 1"/>
    <property type="match status" value="1"/>
</dbReference>
<dbReference type="GO" id="GO:0004707">
    <property type="term" value="F:MAP kinase activity"/>
    <property type="evidence" value="ECO:0007669"/>
    <property type="project" value="UniProtKB-EC"/>
</dbReference>
<evidence type="ECO:0000259" key="9">
    <source>
        <dbReference type="PROSITE" id="PS50011"/>
    </source>
</evidence>
<reference evidence="10 11" key="1">
    <citation type="submission" date="2022-07" db="EMBL/GenBank/DDBJ databases">
        <title>Genome-wide signatures of adaptation to extreme environments.</title>
        <authorList>
            <person name="Cho C.H."/>
            <person name="Yoon H.S."/>
        </authorList>
    </citation>
    <scope>NUCLEOTIDE SEQUENCE [LARGE SCALE GENOMIC DNA]</scope>
    <source>
        <strain evidence="10 11">108.79 E11</strain>
    </source>
</reference>
<organism evidence="10 11">
    <name type="scientific">Galdieria yellowstonensis</name>
    <dbReference type="NCBI Taxonomy" id="3028027"/>
    <lineage>
        <taxon>Eukaryota</taxon>
        <taxon>Rhodophyta</taxon>
        <taxon>Bangiophyceae</taxon>
        <taxon>Galdieriales</taxon>
        <taxon>Galdieriaceae</taxon>
        <taxon>Galdieria</taxon>
    </lineage>
</organism>
<keyword evidence="2 8" id="KW-0808">Transferase</keyword>
<keyword evidence="8" id="KW-0460">Magnesium</keyword>
<proteinExistence type="inferred from homology"/>
<protein>
    <recommendedName>
        <fullName evidence="8">Mitogen-activated protein kinase</fullName>
        <ecNumber evidence="8">2.7.11.24</ecNumber>
    </recommendedName>
</protein>
<dbReference type="InterPro" id="IPR011009">
    <property type="entry name" value="Kinase-like_dom_sf"/>
</dbReference>
<evidence type="ECO:0000256" key="5">
    <source>
        <dbReference type="ARBA" id="ARBA00022840"/>
    </source>
</evidence>
<dbReference type="FunFam" id="3.30.200.20:FF:000046">
    <property type="entry name" value="Mitogen-activated protein kinase"/>
    <property type="match status" value="1"/>
</dbReference>
<dbReference type="GO" id="GO:0005524">
    <property type="term" value="F:ATP binding"/>
    <property type="evidence" value="ECO:0007669"/>
    <property type="project" value="UniProtKB-UniRule"/>
</dbReference>
<evidence type="ECO:0000313" key="11">
    <source>
        <dbReference type="Proteomes" id="UP001300502"/>
    </source>
</evidence>